<dbReference type="RefSeq" id="WP_322776709.1">
    <property type="nucleotide sequence ID" value="NZ_JARJFB010000048.1"/>
</dbReference>
<comment type="caution">
    <text evidence="1">The sequence shown here is derived from an EMBL/GenBank/DDBJ whole genome shotgun (WGS) entry which is preliminary data.</text>
</comment>
<reference evidence="1 2" key="1">
    <citation type="submission" date="2023-03" db="EMBL/GenBank/DDBJ databases">
        <title>Host association and intracellularity evolved multiple times independently in the Rickettsiales.</title>
        <authorList>
            <person name="Castelli M."/>
            <person name="Nardi T."/>
            <person name="Gammuto L."/>
            <person name="Bellinzona G."/>
            <person name="Sabaneyeva E."/>
            <person name="Potekhin A."/>
            <person name="Serra V."/>
            <person name="Petroni G."/>
            <person name="Sassera D."/>
        </authorList>
    </citation>
    <scope>NUCLEOTIDE SEQUENCE [LARGE SCALE GENOMIC DNA]</scope>
    <source>
        <strain evidence="1 2">Sr 2-6</strain>
    </source>
</reference>
<sequence>MKQAQVKISFDTNSLLSILAEILECSIRERDILLPIKATEIRKDTGVEIVYRHQFDSIYSSPIETQILIPAQISDDGVYNISIFSNQTSQNKTDQIRLVKSSLITAFTKLEILAQYNKGQTFITVIDPGLFLSKLLVTSIPTVLIKLIADYFASALHVITLHHQATTPILPVLKERAEFDNVDNSLLGTQNDTETSDLCKD</sequence>
<accession>A0ABU5NCD4</accession>
<name>A0ABU5NCD4_9RICK</name>
<evidence type="ECO:0000313" key="2">
    <source>
        <dbReference type="Proteomes" id="UP001291687"/>
    </source>
</evidence>
<dbReference type="EMBL" id="JARJFB010000048">
    <property type="protein sequence ID" value="MEA0970806.1"/>
    <property type="molecule type" value="Genomic_DNA"/>
</dbReference>
<proteinExistence type="predicted"/>
<organism evidence="1 2">
    <name type="scientific">Candidatus Megaera venefica</name>
    <dbReference type="NCBI Taxonomy" id="2055910"/>
    <lineage>
        <taxon>Bacteria</taxon>
        <taxon>Pseudomonadati</taxon>
        <taxon>Pseudomonadota</taxon>
        <taxon>Alphaproteobacteria</taxon>
        <taxon>Rickettsiales</taxon>
        <taxon>Rickettsiaceae</taxon>
        <taxon>Candidatus Megaera</taxon>
    </lineage>
</organism>
<gene>
    <name evidence="1" type="ORF">Megvenef_00775</name>
</gene>
<dbReference type="Proteomes" id="UP001291687">
    <property type="component" value="Unassembled WGS sequence"/>
</dbReference>
<evidence type="ECO:0000313" key="1">
    <source>
        <dbReference type="EMBL" id="MEA0970806.1"/>
    </source>
</evidence>
<protein>
    <submittedName>
        <fullName evidence="1">Uncharacterized protein</fullName>
    </submittedName>
</protein>
<keyword evidence="2" id="KW-1185">Reference proteome</keyword>